<dbReference type="SUPFAM" id="SSF52833">
    <property type="entry name" value="Thioredoxin-like"/>
    <property type="match status" value="1"/>
</dbReference>
<protein>
    <submittedName>
        <fullName evidence="6">Thioredoxin</fullName>
    </submittedName>
</protein>
<keyword evidence="4" id="KW-0676">Redox-active center</keyword>
<organism evidence="6 7">
    <name type="scientific">Pararcticibacter amylolyticus</name>
    <dbReference type="NCBI Taxonomy" id="2173175"/>
    <lineage>
        <taxon>Bacteria</taxon>
        <taxon>Pseudomonadati</taxon>
        <taxon>Bacteroidota</taxon>
        <taxon>Sphingobacteriia</taxon>
        <taxon>Sphingobacteriales</taxon>
        <taxon>Sphingobacteriaceae</taxon>
        <taxon>Pararcticibacter</taxon>
    </lineage>
</organism>
<comment type="subcellular location">
    <subcellularLocation>
        <location evidence="1">Cell envelope</location>
    </subcellularLocation>
</comment>
<evidence type="ECO:0000259" key="5">
    <source>
        <dbReference type="PROSITE" id="PS51352"/>
    </source>
</evidence>
<dbReference type="GO" id="GO:0016209">
    <property type="term" value="F:antioxidant activity"/>
    <property type="evidence" value="ECO:0007669"/>
    <property type="project" value="InterPro"/>
</dbReference>
<dbReference type="InterPro" id="IPR025380">
    <property type="entry name" value="DUF4369"/>
</dbReference>
<dbReference type="InterPro" id="IPR013766">
    <property type="entry name" value="Thioredoxin_domain"/>
</dbReference>
<keyword evidence="2" id="KW-0201">Cytochrome c-type biogenesis</keyword>
<dbReference type="InterPro" id="IPR017937">
    <property type="entry name" value="Thioredoxin_CS"/>
</dbReference>
<dbReference type="Pfam" id="PF14289">
    <property type="entry name" value="DUF4369"/>
    <property type="match status" value="1"/>
</dbReference>
<gene>
    <name evidence="6" type="ORF">DDR33_03825</name>
</gene>
<dbReference type="InterPro" id="IPR050553">
    <property type="entry name" value="Thioredoxin_ResA/DsbE_sf"/>
</dbReference>
<dbReference type="GO" id="GO:0030313">
    <property type="term" value="C:cell envelope"/>
    <property type="evidence" value="ECO:0007669"/>
    <property type="project" value="UniProtKB-SubCell"/>
</dbReference>
<evidence type="ECO:0000256" key="2">
    <source>
        <dbReference type="ARBA" id="ARBA00022748"/>
    </source>
</evidence>
<evidence type="ECO:0000313" key="6">
    <source>
        <dbReference type="EMBL" id="PWG82287.1"/>
    </source>
</evidence>
<evidence type="ECO:0000256" key="4">
    <source>
        <dbReference type="ARBA" id="ARBA00023284"/>
    </source>
</evidence>
<dbReference type="InterPro" id="IPR000866">
    <property type="entry name" value="AhpC/TSA"/>
</dbReference>
<dbReference type="PANTHER" id="PTHR42852:SF6">
    <property type="entry name" value="THIOL:DISULFIDE INTERCHANGE PROTEIN DSBE"/>
    <property type="match status" value="1"/>
</dbReference>
<dbReference type="CDD" id="cd02966">
    <property type="entry name" value="TlpA_like_family"/>
    <property type="match status" value="1"/>
</dbReference>
<dbReference type="GO" id="GO:0017004">
    <property type="term" value="P:cytochrome complex assembly"/>
    <property type="evidence" value="ECO:0007669"/>
    <property type="project" value="UniProtKB-KW"/>
</dbReference>
<reference evidence="6 7" key="1">
    <citation type="submission" date="2018-04" db="EMBL/GenBank/DDBJ databases">
        <title>Pedobacter chongqingensis sp. nov., isolated from a rottenly hemp rope.</title>
        <authorList>
            <person name="Cai Y."/>
        </authorList>
    </citation>
    <scope>NUCLEOTIDE SEQUENCE [LARGE SCALE GENOMIC DNA]</scope>
    <source>
        <strain evidence="6 7">FJ4-8</strain>
    </source>
</reference>
<dbReference type="GO" id="GO:0016491">
    <property type="term" value="F:oxidoreductase activity"/>
    <property type="evidence" value="ECO:0007669"/>
    <property type="project" value="InterPro"/>
</dbReference>
<dbReference type="EMBL" id="QEAS01000002">
    <property type="protein sequence ID" value="PWG82287.1"/>
    <property type="molecule type" value="Genomic_DNA"/>
</dbReference>
<comment type="caution">
    <text evidence="6">The sequence shown here is derived from an EMBL/GenBank/DDBJ whole genome shotgun (WGS) entry which is preliminary data.</text>
</comment>
<dbReference type="Pfam" id="PF00578">
    <property type="entry name" value="AhpC-TSA"/>
    <property type="match status" value="1"/>
</dbReference>
<dbReference type="PROSITE" id="PS00194">
    <property type="entry name" value="THIOREDOXIN_1"/>
    <property type="match status" value="1"/>
</dbReference>
<sequence length="353" mass="40436">MTLAACKNSDEFTISGKLENVQGLKKILLYQQNRLVDSAFLNESNEFKFRVAAPEPEFFYLVANEKNYLFVAKNGDELNFEADYMNPVGEYKIEGSKDAEKLKEFNSIANKYGKVFIELRSQYDRQVSANPALKDSLEAVLRPRFEENMKQFSDESLKFAEKNKDNLAGFYAISSLDKMMYEEQMIKFAEDIKGKYKNNEAVTDFISRMEKLKPLSKGQVAPDFTMASADGKPLKLSDFRGKYVLLDFWASWCGPCRQENPNLVKQYHAFKDKGFTILGISLDSEKSKWLKAIQDDKLAWNHASELKQWNGTVSRQYEVEAIPASFLLDPQGKIIGKNLRGAELELFLKNTLK</sequence>
<feature type="domain" description="Thioredoxin" evidence="5">
    <location>
        <begin position="215"/>
        <end position="353"/>
    </location>
</feature>
<evidence type="ECO:0000256" key="3">
    <source>
        <dbReference type="ARBA" id="ARBA00023157"/>
    </source>
</evidence>
<dbReference type="AlphaFoldDB" id="A0A2U2PLK4"/>
<dbReference type="Gene3D" id="3.40.30.10">
    <property type="entry name" value="Glutaredoxin"/>
    <property type="match status" value="1"/>
</dbReference>
<keyword evidence="3" id="KW-1015">Disulfide bond</keyword>
<dbReference type="Proteomes" id="UP000245647">
    <property type="component" value="Unassembled WGS sequence"/>
</dbReference>
<proteinExistence type="predicted"/>
<dbReference type="PROSITE" id="PS51352">
    <property type="entry name" value="THIOREDOXIN_2"/>
    <property type="match status" value="1"/>
</dbReference>
<dbReference type="InterPro" id="IPR036249">
    <property type="entry name" value="Thioredoxin-like_sf"/>
</dbReference>
<evidence type="ECO:0000256" key="1">
    <source>
        <dbReference type="ARBA" id="ARBA00004196"/>
    </source>
</evidence>
<dbReference type="PANTHER" id="PTHR42852">
    <property type="entry name" value="THIOL:DISULFIDE INTERCHANGE PROTEIN DSBE"/>
    <property type="match status" value="1"/>
</dbReference>
<keyword evidence="7" id="KW-1185">Reference proteome</keyword>
<name>A0A2U2PLK4_9SPHI</name>
<accession>A0A2U2PLK4</accession>
<evidence type="ECO:0000313" key="7">
    <source>
        <dbReference type="Proteomes" id="UP000245647"/>
    </source>
</evidence>